<gene>
    <name evidence="4" type="ORF">SAMN02745824_2620</name>
</gene>
<feature type="coiled-coil region" evidence="1">
    <location>
        <begin position="308"/>
        <end position="335"/>
    </location>
</feature>
<dbReference type="AlphaFoldDB" id="A0A1N6G081"/>
<keyword evidence="3" id="KW-0812">Transmembrane</keyword>
<feature type="coiled-coil region" evidence="1">
    <location>
        <begin position="486"/>
        <end position="538"/>
    </location>
</feature>
<proteinExistence type="predicted"/>
<evidence type="ECO:0000256" key="1">
    <source>
        <dbReference type="SAM" id="Coils"/>
    </source>
</evidence>
<evidence type="ECO:0000256" key="2">
    <source>
        <dbReference type="SAM" id="MobiDB-lite"/>
    </source>
</evidence>
<keyword evidence="3" id="KW-0472">Membrane</keyword>
<dbReference type="STRING" id="1123272.SAMN02745824_2620"/>
<keyword evidence="1" id="KW-0175">Coiled coil</keyword>
<feature type="transmembrane region" description="Helical" evidence="3">
    <location>
        <begin position="100"/>
        <end position="122"/>
    </location>
</feature>
<protein>
    <recommendedName>
        <fullName evidence="6">ATPase</fullName>
    </recommendedName>
</protein>
<reference evidence="5" key="1">
    <citation type="submission" date="2016-11" db="EMBL/GenBank/DDBJ databases">
        <authorList>
            <person name="Varghese N."/>
            <person name="Submissions S."/>
        </authorList>
    </citation>
    <scope>NUCLEOTIDE SEQUENCE [LARGE SCALE GENOMIC DNA]</scope>
    <source>
        <strain evidence="5">DSM 22363</strain>
    </source>
</reference>
<evidence type="ECO:0000313" key="4">
    <source>
        <dbReference type="EMBL" id="SIO00897.1"/>
    </source>
</evidence>
<keyword evidence="5" id="KW-1185">Reference proteome</keyword>
<evidence type="ECO:0000256" key="3">
    <source>
        <dbReference type="SAM" id="Phobius"/>
    </source>
</evidence>
<accession>A0A1N6G081</accession>
<feature type="region of interest" description="Disordered" evidence="2">
    <location>
        <begin position="1"/>
        <end position="53"/>
    </location>
</feature>
<feature type="compositionally biased region" description="Basic and acidic residues" evidence="2">
    <location>
        <begin position="1"/>
        <end position="43"/>
    </location>
</feature>
<feature type="transmembrane region" description="Helical" evidence="3">
    <location>
        <begin position="67"/>
        <end position="88"/>
    </location>
</feature>
<evidence type="ECO:0008006" key="6">
    <source>
        <dbReference type="Google" id="ProtNLM"/>
    </source>
</evidence>
<organism evidence="4 5">
    <name type="scientific">Parasphingorhabdus marina DSM 22363</name>
    <dbReference type="NCBI Taxonomy" id="1123272"/>
    <lineage>
        <taxon>Bacteria</taxon>
        <taxon>Pseudomonadati</taxon>
        <taxon>Pseudomonadota</taxon>
        <taxon>Alphaproteobacteria</taxon>
        <taxon>Sphingomonadales</taxon>
        <taxon>Sphingomonadaceae</taxon>
        <taxon>Parasphingorhabdus</taxon>
    </lineage>
</organism>
<name>A0A1N6G081_9SPHN</name>
<evidence type="ECO:0000313" key="5">
    <source>
        <dbReference type="Proteomes" id="UP000185192"/>
    </source>
</evidence>
<sequence>MEIRDDQEGDPHDHVEYENSDDKSAAEKDSAAEEFSVENKDDETSSEESEWSHYADDIADDSSGKGYLAPALLGIAIAAWTGFFAWANQDIFVTLPTPKAGIELISDWSLPIILFALTYLLFMRNSTREAKRFTDVSSSLRLESEQLQTRLKSVNNELSMAREFLAGETRELAALGSQSTEKLTTAADSIKAVLSDGLRKMTKLDEVGAAAYQNLEQLREHLPVVINTAKDVTNQIGNSGRSAQAEMARMITTLERVGEVGTNAKQSLDQLNEKSAEALQGLASTAEDIQENFARQLQETETGSSKIAGDLKNSADEVIQALHKAQEELASETSRSSQAIRADMTAIEDSLRAVSTAADEEDTRLKELVAELDRNVLDISEKVAQLDNEGGEKTAKLAFAMNALRQNNDNLQQSLNKGYGVADGMIEKIEKLLIALDSGAREMDETLPAAFDRMNEKSDKSIFLFDRMTQEATKITQQTDALSAKIERADGAIEAQSSKLQALREAGNESMEDVLAKIDTMSASLREIRDENESLAESAGEKLISALLRVKETANQASEFSRHALENSIMGSTDQFEKVSEEALNRIIDEKIASIAPKLESAVSSAVATTQSTAGHLTEQLTAIEDMTTNLEQRILFAKEKAEQSSEENFTRRVALLTESLNSTAIDITKLMSNEVTDTQWAAYLKGDRGIFSRRAVRLLDSGEVREILAEYEGNSEFREHVNRYIHDFEAMLRGVLATRDGSAISVTLLSSDIGKLYVALAQAIERLRS</sequence>
<dbReference type="Proteomes" id="UP000185192">
    <property type="component" value="Unassembled WGS sequence"/>
</dbReference>
<dbReference type="EMBL" id="FSQW01000002">
    <property type="protein sequence ID" value="SIO00897.1"/>
    <property type="molecule type" value="Genomic_DNA"/>
</dbReference>
<keyword evidence="3" id="KW-1133">Transmembrane helix</keyword>